<dbReference type="InterPro" id="IPR011989">
    <property type="entry name" value="ARM-like"/>
</dbReference>
<dbReference type="Pfam" id="PF23005">
    <property type="entry name" value="DUF7032"/>
    <property type="match status" value="1"/>
</dbReference>
<evidence type="ECO:0000259" key="2">
    <source>
        <dbReference type="Pfam" id="PF23005"/>
    </source>
</evidence>
<keyword evidence="4" id="KW-1185">Reference proteome</keyword>
<dbReference type="SMART" id="SM00185">
    <property type="entry name" value="ARM"/>
    <property type="match status" value="5"/>
</dbReference>
<evidence type="ECO:0000256" key="1">
    <source>
        <dbReference type="ARBA" id="ARBA00022737"/>
    </source>
</evidence>
<proteinExistence type="predicted"/>
<dbReference type="PANTHER" id="PTHR46043:SF2">
    <property type="entry name" value="ARM REPEAT SUPERFAMILY PROTEIN"/>
    <property type="match status" value="1"/>
</dbReference>
<accession>A0A5A7QCL2</accession>
<evidence type="ECO:0000313" key="3">
    <source>
        <dbReference type="EMBL" id="GER43043.1"/>
    </source>
</evidence>
<feature type="domain" description="DUF7032" evidence="2">
    <location>
        <begin position="20"/>
        <end position="133"/>
    </location>
</feature>
<reference evidence="4" key="1">
    <citation type="journal article" date="2019" name="Curr. Biol.">
        <title>Genome Sequence of Striga asiatica Provides Insight into the Evolution of Plant Parasitism.</title>
        <authorList>
            <person name="Yoshida S."/>
            <person name="Kim S."/>
            <person name="Wafula E.K."/>
            <person name="Tanskanen J."/>
            <person name="Kim Y.M."/>
            <person name="Honaas L."/>
            <person name="Yang Z."/>
            <person name="Spallek T."/>
            <person name="Conn C.E."/>
            <person name="Ichihashi Y."/>
            <person name="Cheong K."/>
            <person name="Cui S."/>
            <person name="Der J.P."/>
            <person name="Gundlach H."/>
            <person name="Jiao Y."/>
            <person name="Hori C."/>
            <person name="Ishida J.K."/>
            <person name="Kasahara H."/>
            <person name="Kiba T."/>
            <person name="Kim M.S."/>
            <person name="Koo N."/>
            <person name="Laohavisit A."/>
            <person name="Lee Y.H."/>
            <person name="Lumba S."/>
            <person name="McCourt P."/>
            <person name="Mortimer J.C."/>
            <person name="Mutuku J.M."/>
            <person name="Nomura T."/>
            <person name="Sasaki-Sekimoto Y."/>
            <person name="Seto Y."/>
            <person name="Wang Y."/>
            <person name="Wakatake T."/>
            <person name="Sakakibara H."/>
            <person name="Demura T."/>
            <person name="Yamaguchi S."/>
            <person name="Yoneyama K."/>
            <person name="Manabe R.I."/>
            <person name="Nelson D.C."/>
            <person name="Schulman A.H."/>
            <person name="Timko M.P."/>
            <person name="dePamphilis C.W."/>
            <person name="Choi D."/>
            <person name="Shirasu K."/>
        </authorList>
    </citation>
    <scope>NUCLEOTIDE SEQUENCE [LARGE SCALE GENOMIC DNA]</scope>
    <source>
        <strain evidence="4">cv. UVA1</strain>
    </source>
</reference>
<dbReference type="Proteomes" id="UP000325081">
    <property type="component" value="Unassembled WGS sequence"/>
</dbReference>
<organism evidence="3 4">
    <name type="scientific">Striga asiatica</name>
    <name type="common">Asiatic witchweed</name>
    <name type="synonym">Buchnera asiatica</name>
    <dbReference type="NCBI Taxonomy" id="4170"/>
    <lineage>
        <taxon>Eukaryota</taxon>
        <taxon>Viridiplantae</taxon>
        <taxon>Streptophyta</taxon>
        <taxon>Embryophyta</taxon>
        <taxon>Tracheophyta</taxon>
        <taxon>Spermatophyta</taxon>
        <taxon>Magnoliopsida</taxon>
        <taxon>eudicotyledons</taxon>
        <taxon>Gunneridae</taxon>
        <taxon>Pentapetalae</taxon>
        <taxon>asterids</taxon>
        <taxon>lamiids</taxon>
        <taxon>Lamiales</taxon>
        <taxon>Orobanchaceae</taxon>
        <taxon>Buchnereae</taxon>
        <taxon>Striga</taxon>
    </lineage>
</organism>
<dbReference type="Gene3D" id="1.25.10.10">
    <property type="entry name" value="Leucine-rich Repeat Variant"/>
    <property type="match status" value="2"/>
</dbReference>
<dbReference type="SUPFAM" id="SSF48371">
    <property type="entry name" value="ARM repeat"/>
    <property type="match status" value="1"/>
</dbReference>
<dbReference type="AlphaFoldDB" id="A0A5A7QCL2"/>
<dbReference type="PANTHER" id="PTHR46043">
    <property type="entry name" value="ARM REPEAT SUPERFAMILY PROTEIN"/>
    <property type="match status" value="1"/>
</dbReference>
<sequence length="579" mass="61414">MHHREMHPAAAPPPAETLDEITRLLSDLLPSAASVTCFATRWQAIRSRLAALQPLLAEISDSPHWSENPLLPPLLTALLSTLCRTEALCRDCLGASASAAGRGKLLMQSDLDMAAGWLSKQAGELEVLLRSGVLNHSTAIVLSRPNPGSSRDELAFFVRDLFARLQIGGLEFKRKALESLIQLLSEDNKSAAAVAREGSVGCLISLLDPNSHDSVRESAVHAVSLLAAAGDFPRKCVFEEGALGPLLKTIECCSSTAKEKAAMAVEAITADPNNVWAISAYGGVPILVELCKSGTVIAQSHAIGAIRNVSIVEDIRAALAEEGAIPVLMQLLISGNASAQGKAANCISILASTGEHFRNLLLQENGLNRLLNLFQECPTADTSEHVLRAIYSLSASDSAHKILSGSTQFIVQIGEIIKYGNAKLLHVSASLLAKLSISDGSKILIAGCMSSLVKLMESVKPEGIQEIGAKALISLLSVKSNRKELVKDEKSLTRLVKMLDPVNDVVPKKFPVVVVAAILAGGSKGCRKRLLAGGVCGHLQKLADMDVAGAKNALHKLSGSRLTSVFSRKWREKSATATS</sequence>
<dbReference type="InterPro" id="IPR016024">
    <property type="entry name" value="ARM-type_fold"/>
</dbReference>
<comment type="caution">
    <text evidence="3">The sequence shown here is derived from an EMBL/GenBank/DDBJ whole genome shotgun (WGS) entry which is preliminary data.</text>
</comment>
<dbReference type="InterPro" id="IPR054296">
    <property type="entry name" value="DUF7032"/>
</dbReference>
<name>A0A5A7QCL2_STRAF</name>
<protein>
    <submittedName>
        <fullName evidence="3">ARM repeat superfamily protein</fullName>
    </submittedName>
</protein>
<dbReference type="OrthoDB" id="7537227at2759"/>
<keyword evidence="1" id="KW-0677">Repeat</keyword>
<evidence type="ECO:0000313" key="4">
    <source>
        <dbReference type="Proteomes" id="UP000325081"/>
    </source>
</evidence>
<dbReference type="EMBL" id="BKCP01006515">
    <property type="protein sequence ID" value="GER43043.1"/>
    <property type="molecule type" value="Genomic_DNA"/>
</dbReference>
<dbReference type="InterPro" id="IPR000225">
    <property type="entry name" value="Armadillo"/>
</dbReference>
<gene>
    <name evidence="3" type="ORF">STAS_19868</name>
</gene>